<dbReference type="InterPro" id="IPR013078">
    <property type="entry name" value="His_Pase_superF_clade-1"/>
</dbReference>
<name>A0A2T0SY23_9BACT</name>
<proteinExistence type="predicted"/>
<dbReference type="Gene3D" id="3.40.50.1240">
    <property type="entry name" value="Phosphoglycerate mutase-like"/>
    <property type="match status" value="1"/>
</dbReference>
<dbReference type="CDD" id="cd07067">
    <property type="entry name" value="HP_PGM_like"/>
    <property type="match status" value="1"/>
</dbReference>
<dbReference type="AlphaFoldDB" id="A0A2T0SY23"/>
<dbReference type="InterPro" id="IPR050275">
    <property type="entry name" value="PGM_Phosphatase"/>
</dbReference>
<evidence type="ECO:0000256" key="1">
    <source>
        <dbReference type="PIRSR" id="PIRSR613078-3"/>
    </source>
</evidence>
<dbReference type="Pfam" id="PF00300">
    <property type="entry name" value="His_Phos_1"/>
    <property type="match status" value="1"/>
</dbReference>
<dbReference type="Proteomes" id="UP000238375">
    <property type="component" value="Unassembled WGS sequence"/>
</dbReference>
<reference evidence="2 3" key="1">
    <citation type="submission" date="2018-03" db="EMBL/GenBank/DDBJ databases">
        <title>Genomic Encyclopedia of Archaeal and Bacterial Type Strains, Phase II (KMG-II): from individual species to whole genera.</title>
        <authorList>
            <person name="Goeker M."/>
        </authorList>
    </citation>
    <scope>NUCLEOTIDE SEQUENCE [LARGE SCALE GENOMIC DNA]</scope>
    <source>
        <strain evidence="2 3">DSM 28354</strain>
    </source>
</reference>
<dbReference type="EMBL" id="PVTE01000009">
    <property type="protein sequence ID" value="PRY38317.1"/>
    <property type="molecule type" value="Genomic_DNA"/>
</dbReference>
<dbReference type="GO" id="GO:0005737">
    <property type="term" value="C:cytoplasm"/>
    <property type="evidence" value="ECO:0007669"/>
    <property type="project" value="TreeGrafter"/>
</dbReference>
<dbReference type="OrthoDB" id="9782128at2"/>
<accession>A0A2T0SY23</accession>
<keyword evidence="3" id="KW-1185">Reference proteome</keyword>
<evidence type="ECO:0000313" key="3">
    <source>
        <dbReference type="Proteomes" id="UP000238375"/>
    </source>
</evidence>
<dbReference type="GO" id="GO:0016791">
    <property type="term" value="F:phosphatase activity"/>
    <property type="evidence" value="ECO:0007669"/>
    <property type="project" value="TreeGrafter"/>
</dbReference>
<protein>
    <submittedName>
        <fullName evidence="2">Alpha-ribazole phosphatase</fullName>
    </submittedName>
</protein>
<dbReference type="PANTHER" id="PTHR48100:SF59">
    <property type="entry name" value="ADENOSYLCOBALAMIN_ALPHA-RIBAZOLE PHOSPHATASE"/>
    <property type="match status" value="1"/>
</dbReference>
<sequence>MDIYLVRHTEVAVGRSVAYGQSDVALSESYAEQRDHLIRHLPPAPAVIFTSPLSRCRRLADDLVKSLTTGSSIETAPGQTALAGTHRPLVRSDDRLKEFFFGDWEMTPWTDIDADALATWRSDFVTIPTPNGENFGDLSARVRAFWHDSILPLTQTGHNRPVLVVSHGGVIRTLLCLFLDLPLQNAYRLNLDYGAVSKVTLTGSSATVQYINR</sequence>
<dbReference type="InterPro" id="IPR029033">
    <property type="entry name" value="His_PPase_superfam"/>
</dbReference>
<evidence type="ECO:0000313" key="2">
    <source>
        <dbReference type="EMBL" id="PRY38317.1"/>
    </source>
</evidence>
<gene>
    <name evidence="2" type="ORF">CLV58_10944</name>
</gene>
<dbReference type="SMART" id="SM00855">
    <property type="entry name" value="PGAM"/>
    <property type="match status" value="1"/>
</dbReference>
<comment type="caution">
    <text evidence="2">The sequence shown here is derived from an EMBL/GenBank/DDBJ whole genome shotgun (WGS) entry which is preliminary data.</text>
</comment>
<dbReference type="RefSeq" id="WP_106138051.1">
    <property type="nucleotide sequence ID" value="NZ_PVTE01000009.1"/>
</dbReference>
<feature type="site" description="Transition state stabilizer" evidence="1">
    <location>
        <position position="167"/>
    </location>
</feature>
<dbReference type="PANTHER" id="PTHR48100">
    <property type="entry name" value="BROAD-SPECIFICITY PHOSPHATASE YOR283W-RELATED"/>
    <property type="match status" value="1"/>
</dbReference>
<organism evidence="2 3">
    <name type="scientific">Spirosoma oryzae</name>
    <dbReference type="NCBI Taxonomy" id="1469603"/>
    <lineage>
        <taxon>Bacteria</taxon>
        <taxon>Pseudomonadati</taxon>
        <taxon>Bacteroidota</taxon>
        <taxon>Cytophagia</taxon>
        <taxon>Cytophagales</taxon>
        <taxon>Cytophagaceae</taxon>
        <taxon>Spirosoma</taxon>
    </lineage>
</organism>
<dbReference type="SUPFAM" id="SSF53254">
    <property type="entry name" value="Phosphoglycerate mutase-like"/>
    <property type="match status" value="1"/>
</dbReference>